<protein>
    <submittedName>
        <fullName evidence="1">Cytochrome c oxidase biogenesis protein Cmc1 like protein</fullName>
    </submittedName>
</protein>
<dbReference type="AlphaFoldDB" id="A0A9K3KIW8"/>
<name>A0A9K3KIW8_9STRA</name>
<dbReference type="OrthoDB" id="50400at2759"/>
<sequence length="136" mass="15204">MSSASAACRSETQTYRNCLKDSRNSGGGGTKKCQSVAVTLEQCRERWRKANDIEKVEFDGTRVLPNHKCRPLNAKVQHCLKWKQGDESLCHDEIKALNGCMANEKGVVAAPTEGDKVWSDYKQKKETALKKTKDNT</sequence>
<reference evidence="1" key="1">
    <citation type="journal article" date="2021" name="Sci. Rep.">
        <title>Diploid genomic architecture of Nitzschia inconspicua, an elite biomass production diatom.</title>
        <authorList>
            <person name="Oliver A."/>
            <person name="Podell S."/>
            <person name="Pinowska A."/>
            <person name="Traller J.C."/>
            <person name="Smith S.R."/>
            <person name="McClure R."/>
            <person name="Beliaev A."/>
            <person name="Bohutskyi P."/>
            <person name="Hill E.A."/>
            <person name="Rabines A."/>
            <person name="Zheng H."/>
            <person name="Allen L.Z."/>
            <person name="Kuo A."/>
            <person name="Grigoriev I.V."/>
            <person name="Allen A.E."/>
            <person name="Hazlebeck D."/>
            <person name="Allen E.E."/>
        </authorList>
    </citation>
    <scope>NUCLEOTIDE SEQUENCE</scope>
    <source>
        <strain evidence="1">Hildebrandi</strain>
    </source>
</reference>
<comment type="caution">
    <text evidence="1">The sequence shown here is derived from an EMBL/GenBank/DDBJ whole genome shotgun (WGS) entry which is preliminary data.</text>
</comment>
<organism evidence="1 2">
    <name type="scientific">Nitzschia inconspicua</name>
    <dbReference type="NCBI Taxonomy" id="303405"/>
    <lineage>
        <taxon>Eukaryota</taxon>
        <taxon>Sar</taxon>
        <taxon>Stramenopiles</taxon>
        <taxon>Ochrophyta</taxon>
        <taxon>Bacillariophyta</taxon>
        <taxon>Bacillariophyceae</taxon>
        <taxon>Bacillariophycidae</taxon>
        <taxon>Bacillariales</taxon>
        <taxon>Bacillariaceae</taxon>
        <taxon>Nitzschia</taxon>
    </lineage>
</organism>
<evidence type="ECO:0000313" key="2">
    <source>
        <dbReference type="Proteomes" id="UP000693970"/>
    </source>
</evidence>
<reference evidence="1" key="2">
    <citation type="submission" date="2021-04" db="EMBL/GenBank/DDBJ databases">
        <authorList>
            <person name="Podell S."/>
        </authorList>
    </citation>
    <scope>NUCLEOTIDE SEQUENCE</scope>
    <source>
        <strain evidence="1">Hildebrandi</strain>
    </source>
</reference>
<dbReference type="Proteomes" id="UP000693970">
    <property type="component" value="Unassembled WGS sequence"/>
</dbReference>
<accession>A0A9K3KIW8</accession>
<keyword evidence="2" id="KW-1185">Reference proteome</keyword>
<gene>
    <name evidence="1" type="ORF">IV203_022548</name>
</gene>
<proteinExistence type="predicted"/>
<dbReference type="EMBL" id="JAGRRH010000023">
    <property type="protein sequence ID" value="KAG7344540.1"/>
    <property type="molecule type" value="Genomic_DNA"/>
</dbReference>
<evidence type="ECO:0000313" key="1">
    <source>
        <dbReference type="EMBL" id="KAG7344540.1"/>
    </source>
</evidence>